<evidence type="ECO:0000313" key="3">
    <source>
        <dbReference type="Proteomes" id="UP001149140"/>
    </source>
</evidence>
<evidence type="ECO:0000256" key="1">
    <source>
        <dbReference type="SAM" id="SignalP"/>
    </source>
</evidence>
<name>A0A9X3MZH5_9ACTN</name>
<protein>
    <submittedName>
        <fullName evidence="2">Uncharacterized protein</fullName>
    </submittedName>
</protein>
<gene>
    <name evidence="2" type="ORF">OM076_34350</name>
</gene>
<feature type="chain" id="PRO_5040823346" evidence="1">
    <location>
        <begin position="26"/>
        <end position="239"/>
    </location>
</feature>
<feature type="signal peptide" evidence="1">
    <location>
        <begin position="1"/>
        <end position="25"/>
    </location>
</feature>
<dbReference type="AlphaFoldDB" id="A0A9X3MZH5"/>
<keyword evidence="1" id="KW-0732">Signal</keyword>
<comment type="caution">
    <text evidence="2">The sequence shown here is derived from an EMBL/GenBank/DDBJ whole genome shotgun (WGS) entry which is preliminary data.</text>
</comment>
<evidence type="ECO:0000313" key="2">
    <source>
        <dbReference type="EMBL" id="MDA0165402.1"/>
    </source>
</evidence>
<keyword evidence="3" id="KW-1185">Reference proteome</keyword>
<organism evidence="2 3">
    <name type="scientific">Solirubrobacter ginsenosidimutans</name>
    <dbReference type="NCBI Taxonomy" id="490573"/>
    <lineage>
        <taxon>Bacteria</taxon>
        <taxon>Bacillati</taxon>
        <taxon>Actinomycetota</taxon>
        <taxon>Thermoleophilia</taxon>
        <taxon>Solirubrobacterales</taxon>
        <taxon>Solirubrobacteraceae</taxon>
        <taxon>Solirubrobacter</taxon>
    </lineage>
</organism>
<accession>A0A9X3MZH5</accession>
<proteinExistence type="predicted"/>
<dbReference type="RefSeq" id="WP_270044660.1">
    <property type="nucleotide sequence ID" value="NZ_JAPDOD010000046.1"/>
</dbReference>
<dbReference type="EMBL" id="JAPDOD010000046">
    <property type="protein sequence ID" value="MDA0165402.1"/>
    <property type="molecule type" value="Genomic_DNA"/>
</dbReference>
<reference evidence="2" key="1">
    <citation type="submission" date="2022-10" db="EMBL/GenBank/DDBJ databases">
        <title>The WGS of Solirubrobacter ginsenosidimutans DSM 21036.</title>
        <authorList>
            <person name="Jiang Z."/>
        </authorList>
    </citation>
    <scope>NUCLEOTIDE SEQUENCE</scope>
    <source>
        <strain evidence="2">DSM 21036</strain>
    </source>
</reference>
<sequence length="239" mass="24518">MRRPSAAMLVALLALFVALGGPAQAKHFINGKDIRRGTVASAQIKDRSLAELDLSPTAIRALQVTPDGSIGANKLVPGAIGGLQIADGTVSGTDLVDGTVTAADIADGAIGSGRLADSSVTGAKIADGTLTTADIARFSGAFRILADDLGVIKAHECWSREPRGLAPEAAGADISQDALLVVPRGSFNGQTFSFNYRTSAPNPNDPGAASRFVLTLCNRTDVDAAPASVAFSYIIFDLP</sequence>
<dbReference type="Proteomes" id="UP001149140">
    <property type="component" value="Unassembled WGS sequence"/>
</dbReference>